<comment type="subcellular location">
    <subcellularLocation>
        <location evidence="1">Membrane</location>
        <topology evidence="1">Multi-pass membrane protein</topology>
    </subcellularLocation>
</comment>
<feature type="transmembrane region" description="Helical" evidence="12">
    <location>
        <begin position="83"/>
        <end position="100"/>
    </location>
</feature>
<evidence type="ECO:0000256" key="2">
    <source>
        <dbReference type="ARBA" id="ARBA00022475"/>
    </source>
</evidence>
<dbReference type="PANTHER" id="PTHR35457:SF1">
    <property type="entry name" value="HEME A SYNTHASE"/>
    <property type="match status" value="1"/>
</dbReference>
<dbReference type="Proteomes" id="UP001157126">
    <property type="component" value="Unassembled WGS sequence"/>
</dbReference>
<keyword evidence="9 12" id="KW-0472">Membrane</keyword>
<dbReference type="InterPro" id="IPR050450">
    <property type="entry name" value="COX15/CtaA_HemeA_synthase"/>
</dbReference>
<name>A0ABQ6IS34_9MICO</name>
<evidence type="ECO:0000256" key="7">
    <source>
        <dbReference type="ARBA" id="ARBA00023004"/>
    </source>
</evidence>
<keyword evidence="8" id="KW-0350">Heme biosynthesis</keyword>
<accession>A0ABQ6IS34</accession>
<evidence type="ECO:0000313" key="14">
    <source>
        <dbReference type="Proteomes" id="UP001157126"/>
    </source>
</evidence>
<evidence type="ECO:0000256" key="3">
    <source>
        <dbReference type="ARBA" id="ARBA00022692"/>
    </source>
</evidence>
<dbReference type="EMBL" id="BSUO01000001">
    <property type="protein sequence ID" value="GMA39498.1"/>
    <property type="molecule type" value="Genomic_DNA"/>
</dbReference>
<feature type="transmembrane region" description="Helical" evidence="12">
    <location>
        <begin position="179"/>
        <end position="199"/>
    </location>
</feature>
<keyword evidence="7" id="KW-0408">Iron</keyword>
<dbReference type="RefSeq" id="WP_284303398.1">
    <property type="nucleotide sequence ID" value="NZ_BSUO01000001.1"/>
</dbReference>
<evidence type="ECO:0000313" key="13">
    <source>
        <dbReference type="EMBL" id="GMA39498.1"/>
    </source>
</evidence>
<gene>
    <name evidence="13" type="ORF">GCM10025883_15430</name>
</gene>
<evidence type="ECO:0000256" key="6">
    <source>
        <dbReference type="ARBA" id="ARBA00023002"/>
    </source>
</evidence>
<feature type="transmembrane region" description="Helical" evidence="12">
    <location>
        <begin position="219"/>
        <end position="240"/>
    </location>
</feature>
<evidence type="ECO:0000256" key="11">
    <source>
        <dbReference type="ARBA" id="ARBA00023444"/>
    </source>
</evidence>
<comment type="pathway">
    <text evidence="11">Porphyrin-containing compound metabolism.</text>
</comment>
<dbReference type="Pfam" id="PF02628">
    <property type="entry name" value="COX15-CtaA"/>
    <property type="match status" value="1"/>
</dbReference>
<evidence type="ECO:0000256" key="5">
    <source>
        <dbReference type="ARBA" id="ARBA00022989"/>
    </source>
</evidence>
<keyword evidence="14" id="KW-1185">Reference proteome</keyword>
<keyword evidence="2" id="KW-1003">Cell membrane</keyword>
<protein>
    <submittedName>
        <fullName evidence="13">Protein required for cytochrome oxidase assembly</fullName>
    </submittedName>
</protein>
<feature type="transmembrane region" description="Helical" evidence="12">
    <location>
        <begin position="284"/>
        <end position="304"/>
    </location>
</feature>
<organism evidence="13 14">
    <name type="scientific">Mobilicoccus caccae</name>
    <dbReference type="NCBI Taxonomy" id="1859295"/>
    <lineage>
        <taxon>Bacteria</taxon>
        <taxon>Bacillati</taxon>
        <taxon>Actinomycetota</taxon>
        <taxon>Actinomycetes</taxon>
        <taxon>Micrococcales</taxon>
        <taxon>Dermatophilaceae</taxon>
        <taxon>Mobilicoccus</taxon>
    </lineage>
</organism>
<feature type="transmembrane region" description="Helical" evidence="12">
    <location>
        <begin position="138"/>
        <end position="159"/>
    </location>
</feature>
<sequence length="328" mass="35288">MSTSVPNVDLHPRHADPVERPIRWIFLANLICQVGIIVTGGLVRLTGSGLGCPTWPQCAPGSYTPTVEQAEGFHKYIEFGNRLLTFVLLVAALAVVWAVWKRLTHRRSLRLPALLVLGGVVFQAILGGITVLTELHPVTVAAHFLVSAALVAVSAYLYLRLDETEDAPQPLVPPIVRTLGWVTVVVTAVVLTLGTVVTGSGPHSGDADTPARFDLDPAAMSWLHADAVILFVGLVVALWLACHLSAVSRPTVRAGRAWRDLLVLLVIQAIVGYAQYALGLPEWLVLLHMFFAALTVVLLTRAIMTMRARGALTEDDLAGTSQADVTTN</sequence>
<evidence type="ECO:0000256" key="4">
    <source>
        <dbReference type="ARBA" id="ARBA00022723"/>
    </source>
</evidence>
<dbReference type="InterPro" id="IPR003780">
    <property type="entry name" value="COX15/CtaA_fam"/>
</dbReference>
<reference evidence="14" key="1">
    <citation type="journal article" date="2019" name="Int. J. Syst. Evol. Microbiol.">
        <title>The Global Catalogue of Microorganisms (GCM) 10K type strain sequencing project: providing services to taxonomists for standard genome sequencing and annotation.</title>
        <authorList>
            <consortium name="The Broad Institute Genomics Platform"/>
            <consortium name="The Broad Institute Genome Sequencing Center for Infectious Disease"/>
            <person name="Wu L."/>
            <person name="Ma J."/>
        </authorList>
    </citation>
    <scope>NUCLEOTIDE SEQUENCE [LARGE SCALE GENOMIC DNA]</scope>
    <source>
        <strain evidence="14">NBRC 113072</strain>
    </source>
</reference>
<comment type="caution">
    <text evidence="13">The sequence shown here is derived from an EMBL/GenBank/DDBJ whole genome shotgun (WGS) entry which is preliminary data.</text>
</comment>
<feature type="transmembrane region" description="Helical" evidence="12">
    <location>
        <begin position="112"/>
        <end position="132"/>
    </location>
</feature>
<feature type="transmembrane region" description="Helical" evidence="12">
    <location>
        <begin position="21"/>
        <end position="43"/>
    </location>
</feature>
<keyword evidence="6" id="KW-0560">Oxidoreductase</keyword>
<keyword evidence="10" id="KW-1015">Disulfide bond</keyword>
<keyword evidence="4" id="KW-0479">Metal-binding</keyword>
<dbReference type="PANTHER" id="PTHR35457">
    <property type="entry name" value="HEME A SYNTHASE"/>
    <property type="match status" value="1"/>
</dbReference>
<evidence type="ECO:0000256" key="12">
    <source>
        <dbReference type="SAM" id="Phobius"/>
    </source>
</evidence>
<evidence type="ECO:0000256" key="10">
    <source>
        <dbReference type="ARBA" id="ARBA00023157"/>
    </source>
</evidence>
<proteinExistence type="predicted"/>
<feature type="transmembrane region" description="Helical" evidence="12">
    <location>
        <begin position="261"/>
        <end position="278"/>
    </location>
</feature>
<keyword evidence="3 12" id="KW-0812">Transmembrane</keyword>
<keyword evidence="5 12" id="KW-1133">Transmembrane helix</keyword>
<evidence type="ECO:0000256" key="1">
    <source>
        <dbReference type="ARBA" id="ARBA00004141"/>
    </source>
</evidence>
<evidence type="ECO:0000256" key="8">
    <source>
        <dbReference type="ARBA" id="ARBA00023133"/>
    </source>
</evidence>
<evidence type="ECO:0000256" key="9">
    <source>
        <dbReference type="ARBA" id="ARBA00023136"/>
    </source>
</evidence>